<accession>A0A563VVK8</accession>
<dbReference type="EMBL" id="CAACVJ010000262">
    <property type="protein sequence ID" value="VEP15435.1"/>
    <property type="molecule type" value="Genomic_DNA"/>
</dbReference>
<dbReference type="AlphaFoldDB" id="A0A563VVK8"/>
<proteinExistence type="predicted"/>
<organism evidence="1 2">
    <name type="scientific">Hyella patelloides LEGE 07179</name>
    <dbReference type="NCBI Taxonomy" id="945734"/>
    <lineage>
        <taxon>Bacteria</taxon>
        <taxon>Bacillati</taxon>
        <taxon>Cyanobacteriota</taxon>
        <taxon>Cyanophyceae</taxon>
        <taxon>Pleurocapsales</taxon>
        <taxon>Hyellaceae</taxon>
        <taxon>Hyella</taxon>
    </lineage>
</organism>
<dbReference type="RefSeq" id="WP_144874208.1">
    <property type="nucleotide sequence ID" value="NZ_LR214071.1"/>
</dbReference>
<name>A0A563VVK8_9CYAN</name>
<reference evidence="1 2" key="1">
    <citation type="submission" date="2019-01" db="EMBL/GenBank/DDBJ databases">
        <authorList>
            <person name="Brito A."/>
        </authorList>
    </citation>
    <scope>NUCLEOTIDE SEQUENCE [LARGE SCALE GENOMIC DNA]</scope>
    <source>
        <strain evidence="1">1</strain>
    </source>
</reference>
<gene>
    <name evidence="1" type="ORF">H1P_3340006</name>
</gene>
<dbReference type="Proteomes" id="UP000320055">
    <property type="component" value="Unassembled WGS sequence"/>
</dbReference>
<evidence type="ECO:0000313" key="2">
    <source>
        <dbReference type="Proteomes" id="UP000320055"/>
    </source>
</evidence>
<sequence>MSWAKLCWDLSFTEKVELSKLLPKINHSYQIVLEWEEYCPREGKTFFLWQPPHSELNGWFDGRPSEILKSYVLQGTITNYSLYSREFNFYVEKITPLTKIFDEVKEVNKSPLPSGLRPSLFGYTSYISWEESRNLLKAQVGSYLYLSGAIPETDLEAIFSLKYGKLYLHYSAYLPPSASETLITRYRLNEKEDRIFKALFDRAEEMHEPEVKNLSEHQVQGAEYW</sequence>
<evidence type="ECO:0000313" key="1">
    <source>
        <dbReference type="EMBL" id="VEP15435.1"/>
    </source>
</evidence>
<dbReference type="OrthoDB" id="8778785at2"/>
<protein>
    <submittedName>
        <fullName evidence="1">Uncharacterized protein</fullName>
    </submittedName>
</protein>
<keyword evidence="2" id="KW-1185">Reference proteome</keyword>